<protein>
    <submittedName>
        <fullName evidence="1">Uncharacterized protein</fullName>
    </submittedName>
</protein>
<comment type="caution">
    <text evidence="1">The sequence shown here is derived from an EMBL/GenBank/DDBJ whole genome shotgun (WGS) entry which is preliminary data.</text>
</comment>
<proteinExistence type="predicted"/>
<keyword evidence="2" id="KW-1185">Reference proteome</keyword>
<dbReference type="Proteomes" id="UP000031938">
    <property type="component" value="Unassembled WGS sequence"/>
</dbReference>
<dbReference type="EMBL" id="JXRP01000018">
    <property type="protein sequence ID" value="KIL45383.1"/>
    <property type="molecule type" value="Genomic_DNA"/>
</dbReference>
<accession>A0A0C2VN05</accession>
<reference evidence="1 2" key="1">
    <citation type="submission" date="2015-01" db="EMBL/GenBank/DDBJ databases">
        <title>Genome sequencing of Jeotgalibacillus soli.</title>
        <authorList>
            <person name="Goh K.M."/>
            <person name="Chan K.-G."/>
            <person name="Yaakop A.S."/>
            <person name="Ee R."/>
            <person name="Gan H.M."/>
            <person name="Chan C.S."/>
        </authorList>
    </citation>
    <scope>NUCLEOTIDE SEQUENCE [LARGE SCALE GENOMIC DNA]</scope>
    <source>
        <strain evidence="1 2">P9</strain>
    </source>
</reference>
<organism evidence="1 2">
    <name type="scientific">Jeotgalibacillus soli</name>
    <dbReference type="NCBI Taxonomy" id="889306"/>
    <lineage>
        <taxon>Bacteria</taxon>
        <taxon>Bacillati</taxon>
        <taxon>Bacillota</taxon>
        <taxon>Bacilli</taxon>
        <taxon>Bacillales</taxon>
        <taxon>Caryophanaceae</taxon>
        <taxon>Jeotgalibacillus</taxon>
    </lineage>
</organism>
<evidence type="ECO:0000313" key="1">
    <source>
        <dbReference type="EMBL" id="KIL45383.1"/>
    </source>
</evidence>
<evidence type="ECO:0000313" key="2">
    <source>
        <dbReference type="Proteomes" id="UP000031938"/>
    </source>
</evidence>
<sequence>MGGGLFWIIGKNERRHLQGFVSFLVINGVGLDAAVQEPQLMK</sequence>
<gene>
    <name evidence="1" type="ORF">KP78_29270</name>
</gene>
<dbReference type="AlphaFoldDB" id="A0A0C2VN05"/>
<name>A0A0C2VN05_9BACL</name>